<dbReference type="Gene3D" id="3.20.20.70">
    <property type="entry name" value="Aldolase class I"/>
    <property type="match status" value="1"/>
</dbReference>
<comment type="catalytic activity">
    <reaction evidence="9">
        <text>a 5,6-dihydrouridine in mRNA + NAD(+) = a uridine in mRNA + NADH + H(+)</text>
        <dbReference type="Rhea" id="RHEA:69851"/>
        <dbReference type="Rhea" id="RHEA-COMP:14658"/>
        <dbReference type="Rhea" id="RHEA-COMP:17789"/>
        <dbReference type="ChEBI" id="CHEBI:15378"/>
        <dbReference type="ChEBI" id="CHEBI:57540"/>
        <dbReference type="ChEBI" id="CHEBI:57945"/>
        <dbReference type="ChEBI" id="CHEBI:65315"/>
        <dbReference type="ChEBI" id="CHEBI:74443"/>
    </reaction>
    <physiologicalReaction direction="right-to-left" evidence="9">
        <dbReference type="Rhea" id="RHEA:69853"/>
    </physiologicalReaction>
</comment>
<comment type="catalytic activity">
    <reaction evidence="10">
        <text>a 5,6-dihydrouridine in mRNA + NADP(+) = a uridine in mRNA + NADPH + H(+)</text>
        <dbReference type="Rhea" id="RHEA:69855"/>
        <dbReference type="Rhea" id="RHEA-COMP:14658"/>
        <dbReference type="Rhea" id="RHEA-COMP:17789"/>
        <dbReference type="ChEBI" id="CHEBI:15378"/>
        <dbReference type="ChEBI" id="CHEBI:57783"/>
        <dbReference type="ChEBI" id="CHEBI:58349"/>
        <dbReference type="ChEBI" id="CHEBI:65315"/>
        <dbReference type="ChEBI" id="CHEBI:74443"/>
    </reaction>
    <physiologicalReaction direction="right-to-left" evidence="10">
        <dbReference type="Rhea" id="RHEA:69857"/>
    </physiologicalReaction>
</comment>
<comment type="similarity">
    <text evidence="15">Belongs to the Dus family. Dus4 subfamily.</text>
</comment>
<feature type="binding site" evidence="18">
    <location>
        <position position="179"/>
    </location>
    <ligand>
        <name>FMN</name>
        <dbReference type="ChEBI" id="CHEBI:58210"/>
    </ligand>
</feature>
<evidence type="ECO:0000256" key="18">
    <source>
        <dbReference type="PIRSR" id="PIRSR006621-2"/>
    </source>
</evidence>
<proteinExistence type="inferred from homology"/>
<evidence type="ECO:0000256" key="6">
    <source>
        <dbReference type="ARBA" id="ARBA00022857"/>
    </source>
</evidence>
<comment type="catalytic activity">
    <reaction evidence="11">
        <text>5,6-dihydrouridine(20b) in tRNA + NADP(+) = uridine(20b) in tRNA + NADPH + H(+)</text>
        <dbReference type="Rhea" id="RHEA:53356"/>
        <dbReference type="Rhea" id="RHEA-COMP:13537"/>
        <dbReference type="Rhea" id="RHEA-COMP:13538"/>
        <dbReference type="ChEBI" id="CHEBI:15378"/>
        <dbReference type="ChEBI" id="CHEBI:57783"/>
        <dbReference type="ChEBI" id="CHEBI:58349"/>
        <dbReference type="ChEBI" id="CHEBI:65315"/>
        <dbReference type="ChEBI" id="CHEBI:74443"/>
        <dbReference type="EC" id="1.3.1.90"/>
    </reaction>
    <physiologicalReaction direction="right-to-left" evidence="11">
        <dbReference type="Rhea" id="RHEA:53358"/>
    </physiologicalReaction>
</comment>
<reference evidence="20" key="1">
    <citation type="submission" date="2021-06" db="EMBL/GenBank/DDBJ databases">
        <authorList>
            <person name="Kallberg Y."/>
            <person name="Tangrot J."/>
            <person name="Rosling A."/>
        </authorList>
    </citation>
    <scope>NUCLEOTIDE SEQUENCE</scope>
    <source>
        <strain evidence="20">87-6 pot B 2015</strain>
    </source>
</reference>
<accession>A0A9N9DM14</accession>
<dbReference type="EC" id="1.3.1.-" evidence="16"/>
<comment type="catalytic activity">
    <reaction evidence="14">
        <text>5,6-dihydrouridine(20a) in tRNA + NADP(+) = uridine(20a) in tRNA + NADPH + H(+)</text>
        <dbReference type="Rhea" id="RHEA:53344"/>
        <dbReference type="Rhea" id="RHEA-COMP:13535"/>
        <dbReference type="Rhea" id="RHEA-COMP:13536"/>
        <dbReference type="ChEBI" id="CHEBI:15378"/>
        <dbReference type="ChEBI" id="CHEBI:57783"/>
        <dbReference type="ChEBI" id="CHEBI:58349"/>
        <dbReference type="ChEBI" id="CHEBI:65315"/>
        <dbReference type="ChEBI" id="CHEBI:74443"/>
        <dbReference type="EC" id="1.3.1.90"/>
    </reaction>
    <physiologicalReaction direction="right-to-left" evidence="14">
        <dbReference type="Rhea" id="RHEA:53346"/>
    </physiologicalReaction>
</comment>
<dbReference type="EMBL" id="CAJVPP010003913">
    <property type="protein sequence ID" value="CAG8639927.1"/>
    <property type="molecule type" value="Genomic_DNA"/>
</dbReference>
<evidence type="ECO:0000256" key="2">
    <source>
        <dbReference type="ARBA" id="ARBA00022630"/>
    </source>
</evidence>
<comment type="catalytic activity">
    <reaction evidence="13">
        <text>5,6-dihydrouridine(20b) in tRNA + NAD(+) = uridine(20b) in tRNA + NADH + H(+)</text>
        <dbReference type="Rhea" id="RHEA:53352"/>
        <dbReference type="Rhea" id="RHEA-COMP:13537"/>
        <dbReference type="Rhea" id="RHEA-COMP:13538"/>
        <dbReference type="ChEBI" id="CHEBI:15378"/>
        <dbReference type="ChEBI" id="CHEBI:57540"/>
        <dbReference type="ChEBI" id="CHEBI:57945"/>
        <dbReference type="ChEBI" id="CHEBI:65315"/>
        <dbReference type="ChEBI" id="CHEBI:74443"/>
        <dbReference type="EC" id="1.3.1.90"/>
    </reaction>
    <physiologicalReaction direction="right-to-left" evidence="13">
        <dbReference type="Rhea" id="RHEA:53354"/>
    </physiologicalReaction>
</comment>
<dbReference type="CDD" id="cd02801">
    <property type="entry name" value="DUS_like_FMN"/>
    <property type="match status" value="1"/>
</dbReference>
<dbReference type="GO" id="GO:0102267">
    <property type="term" value="F:tRNA-dihydrouridine20b synthase activity"/>
    <property type="evidence" value="ECO:0007669"/>
    <property type="project" value="UniProtKB-ARBA"/>
</dbReference>
<dbReference type="InterPro" id="IPR001269">
    <property type="entry name" value="DUS_fam"/>
</dbReference>
<evidence type="ECO:0000256" key="11">
    <source>
        <dbReference type="ARBA" id="ARBA00050434"/>
    </source>
</evidence>
<evidence type="ECO:0000256" key="3">
    <source>
        <dbReference type="ARBA" id="ARBA00022643"/>
    </source>
</evidence>
<dbReference type="Proteomes" id="UP000789375">
    <property type="component" value="Unassembled WGS sequence"/>
</dbReference>
<evidence type="ECO:0000256" key="1">
    <source>
        <dbReference type="ARBA" id="ARBA00001917"/>
    </source>
</evidence>
<keyword evidence="18" id="KW-0547">Nucleotide-binding</keyword>
<dbReference type="Pfam" id="PF01207">
    <property type="entry name" value="Dus"/>
    <property type="match status" value="1"/>
</dbReference>
<feature type="binding site" evidence="18">
    <location>
        <position position="82"/>
    </location>
    <ligand>
        <name>FMN</name>
        <dbReference type="ChEBI" id="CHEBI:58210"/>
    </ligand>
</feature>
<keyword evidence="6" id="KW-0521">NADP</keyword>
<dbReference type="PANTHER" id="PTHR11082:SF31">
    <property type="entry name" value="TRNA-DIHYDROURIDINE(20A_20B) SYNTHASE [NAD(P)+]-LIKE"/>
    <property type="match status" value="1"/>
</dbReference>
<dbReference type="GO" id="GO:0102266">
    <property type="term" value="F:tRNA-dihydrouridine20a synthase activity"/>
    <property type="evidence" value="ECO:0007669"/>
    <property type="project" value="UniProtKB-EC"/>
</dbReference>
<evidence type="ECO:0000256" key="16">
    <source>
        <dbReference type="PIRNR" id="PIRNR006621"/>
    </source>
</evidence>
<dbReference type="PANTHER" id="PTHR11082">
    <property type="entry name" value="TRNA-DIHYDROURIDINE SYNTHASE"/>
    <property type="match status" value="1"/>
</dbReference>
<dbReference type="GO" id="GO:0006397">
    <property type="term" value="P:mRNA processing"/>
    <property type="evidence" value="ECO:0007669"/>
    <property type="project" value="UniProtKB-KW"/>
</dbReference>
<evidence type="ECO:0000256" key="9">
    <source>
        <dbReference type="ARBA" id="ARBA00048342"/>
    </source>
</evidence>
<evidence type="ECO:0000256" key="12">
    <source>
        <dbReference type="ARBA" id="ARBA00051779"/>
    </source>
</evidence>
<dbReference type="InterPro" id="IPR013785">
    <property type="entry name" value="Aldolase_TIM"/>
</dbReference>
<dbReference type="GO" id="GO:0050660">
    <property type="term" value="F:flavin adenine dinucleotide binding"/>
    <property type="evidence" value="ECO:0007669"/>
    <property type="project" value="InterPro"/>
</dbReference>
<dbReference type="PIRSF" id="PIRSF006621">
    <property type="entry name" value="Dus"/>
    <property type="match status" value="1"/>
</dbReference>
<organism evidence="20 21">
    <name type="scientific">Funneliformis mosseae</name>
    <name type="common">Endomycorrhizal fungus</name>
    <name type="synonym">Glomus mosseae</name>
    <dbReference type="NCBI Taxonomy" id="27381"/>
    <lineage>
        <taxon>Eukaryota</taxon>
        <taxon>Fungi</taxon>
        <taxon>Fungi incertae sedis</taxon>
        <taxon>Mucoromycota</taxon>
        <taxon>Glomeromycotina</taxon>
        <taxon>Glomeromycetes</taxon>
        <taxon>Glomerales</taxon>
        <taxon>Glomeraceae</taxon>
        <taxon>Funneliformis</taxon>
    </lineage>
</organism>
<evidence type="ECO:0000256" key="13">
    <source>
        <dbReference type="ARBA" id="ARBA00051932"/>
    </source>
</evidence>
<dbReference type="SUPFAM" id="SSF51395">
    <property type="entry name" value="FMN-linked oxidoreductases"/>
    <property type="match status" value="1"/>
</dbReference>
<keyword evidence="7 16" id="KW-0560">Oxidoreductase</keyword>
<protein>
    <recommendedName>
        <fullName evidence="16">tRNA-dihydrouridine synthase</fullName>
        <ecNumber evidence="16">1.3.1.-</ecNumber>
    </recommendedName>
</protein>
<evidence type="ECO:0000256" key="4">
    <source>
        <dbReference type="ARBA" id="ARBA00022664"/>
    </source>
</evidence>
<evidence type="ECO:0000256" key="10">
    <source>
        <dbReference type="ARBA" id="ARBA00049447"/>
    </source>
</evidence>
<keyword evidence="8" id="KW-0520">NAD</keyword>
<evidence type="ECO:0000256" key="8">
    <source>
        <dbReference type="ARBA" id="ARBA00023027"/>
    </source>
</evidence>
<evidence type="ECO:0000256" key="15">
    <source>
        <dbReference type="ARBA" id="ARBA00060741"/>
    </source>
</evidence>
<comment type="similarity">
    <text evidence="16">Belongs to the dus family.</text>
</comment>
<keyword evidence="21" id="KW-1185">Reference proteome</keyword>
<evidence type="ECO:0000256" key="14">
    <source>
        <dbReference type="ARBA" id="ARBA00052996"/>
    </source>
</evidence>
<dbReference type="AlphaFoldDB" id="A0A9N9DM14"/>
<keyword evidence="5 16" id="KW-0819">tRNA processing</keyword>
<evidence type="ECO:0000256" key="7">
    <source>
        <dbReference type="ARBA" id="ARBA00023002"/>
    </source>
</evidence>
<comment type="caution">
    <text evidence="20">The sequence shown here is derived from an EMBL/GenBank/DDBJ whole genome shotgun (WGS) entry which is preliminary data.</text>
</comment>
<dbReference type="FunFam" id="3.20.20.70:FF:000159">
    <property type="entry name" value="tRNA-dihydrouridine synthase 4"/>
    <property type="match status" value="1"/>
</dbReference>
<evidence type="ECO:0000259" key="19">
    <source>
        <dbReference type="Pfam" id="PF01207"/>
    </source>
</evidence>
<name>A0A9N9DM14_FUNMO</name>
<gene>
    <name evidence="20" type="ORF">FMOSSE_LOCUS10934</name>
</gene>
<feature type="binding site" evidence="18">
    <location>
        <begin position="28"/>
        <end position="30"/>
    </location>
    <ligand>
        <name>FMN</name>
        <dbReference type="ChEBI" id="CHEBI:58210"/>
    </ligand>
</feature>
<feature type="domain" description="DUS-like FMN-binding" evidence="19">
    <location>
        <begin position="26"/>
        <end position="282"/>
    </location>
</feature>
<sequence>MSNRNSVLEVFNINNNSNPKKYINVCAPMVRYSKLPFRELVRGYNVDLTYTPMILAKEFKNSNIARNSDFTTSKNDKPLIIQFASNDNVELLKAVELIVGYVDGIDVNCGCPQKWAINEGIGVYLMEKPEIISDMIRTIKTNIPTLPCSIKIRIHNDLKKTIEFVKRAESIGIDFITVHGRTRRQKSTEPVNLNAIKLIKENLNIPVIANGNIFTLNDAEDIYNQTGVNGVMCARGLLRNPALFAGYDLTPWDCVENFVRLSIAYGSNHFILHHHLMYMFEDVMSNAEKKSFNTLTSIPAIIDHLEEYYGLQLE</sequence>
<comment type="function">
    <text evidence="16">Catalyzes the synthesis of dihydrouridine, a modified base found in the D-loop of most tRNAs.</text>
</comment>
<feature type="binding site" evidence="18">
    <location>
        <begin position="234"/>
        <end position="235"/>
    </location>
    <ligand>
        <name>FMN</name>
        <dbReference type="ChEBI" id="CHEBI:58210"/>
    </ligand>
</feature>
<evidence type="ECO:0000313" key="20">
    <source>
        <dbReference type="EMBL" id="CAG8639927.1"/>
    </source>
</evidence>
<keyword evidence="3 16" id="KW-0288">FMN</keyword>
<evidence type="ECO:0000256" key="17">
    <source>
        <dbReference type="PIRSR" id="PIRSR006621-1"/>
    </source>
</evidence>
<evidence type="ECO:0000256" key="5">
    <source>
        <dbReference type="ARBA" id="ARBA00022694"/>
    </source>
</evidence>
<comment type="cofactor">
    <cofactor evidence="1 16 18">
        <name>FMN</name>
        <dbReference type="ChEBI" id="CHEBI:58210"/>
    </cofactor>
</comment>
<evidence type="ECO:0000313" key="21">
    <source>
        <dbReference type="Proteomes" id="UP000789375"/>
    </source>
</evidence>
<keyword evidence="2 16" id="KW-0285">Flavoprotein</keyword>
<comment type="catalytic activity">
    <reaction evidence="12">
        <text>5,6-dihydrouridine(20a) in tRNA + NAD(+) = uridine(20a) in tRNA + NADH + H(+)</text>
        <dbReference type="Rhea" id="RHEA:53348"/>
        <dbReference type="Rhea" id="RHEA-COMP:13535"/>
        <dbReference type="Rhea" id="RHEA-COMP:13536"/>
        <dbReference type="ChEBI" id="CHEBI:15378"/>
        <dbReference type="ChEBI" id="CHEBI:57540"/>
        <dbReference type="ChEBI" id="CHEBI:57945"/>
        <dbReference type="ChEBI" id="CHEBI:65315"/>
        <dbReference type="ChEBI" id="CHEBI:74443"/>
        <dbReference type="EC" id="1.3.1.90"/>
    </reaction>
    <physiologicalReaction direction="right-to-left" evidence="12">
        <dbReference type="Rhea" id="RHEA:53350"/>
    </physiologicalReaction>
</comment>
<feature type="active site" description="Proton donor" evidence="17">
    <location>
        <position position="111"/>
    </location>
</feature>
<keyword evidence="4" id="KW-0507">mRNA processing</keyword>
<dbReference type="InterPro" id="IPR035587">
    <property type="entry name" value="DUS-like_FMN-bd"/>
</dbReference>